<gene>
    <name evidence="2" type="ORF">ARMGADRAFT_1014956</name>
</gene>
<name>A0A2H3DQS5_ARMGA</name>
<dbReference type="InParanoid" id="A0A2H3DQS5"/>
<dbReference type="Proteomes" id="UP000217790">
    <property type="component" value="Unassembled WGS sequence"/>
</dbReference>
<dbReference type="AlphaFoldDB" id="A0A2H3DQS5"/>
<feature type="chain" id="PRO_5013857206" description="Secreted protein" evidence="1">
    <location>
        <begin position="26"/>
        <end position="109"/>
    </location>
</feature>
<reference evidence="3" key="1">
    <citation type="journal article" date="2017" name="Nat. Ecol. Evol.">
        <title>Genome expansion and lineage-specific genetic innovations in the forest pathogenic fungi Armillaria.</title>
        <authorList>
            <person name="Sipos G."/>
            <person name="Prasanna A.N."/>
            <person name="Walter M.C."/>
            <person name="O'Connor E."/>
            <person name="Balint B."/>
            <person name="Krizsan K."/>
            <person name="Kiss B."/>
            <person name="Hess J."/>
            <person name="Varga T."/>
            <person name="Slot J."/>
            <person name="Riley R."/>
            <person name="Boka B."/>
            <person name="Rigling D."/>
            <person name="Barry K."/>
            <person name="Lee J."/>
            <person name="Mihaltcheva S."/>
            <person name="LaButti K."/>
            <person name="Lipzen A."/>
            <person name="Waldron R."/>
            <person name="Moloney N.M."/>
            <person name="Sperisen C."/>
            <person name="Kredics L."/>
            <person name="Vagvoelgyi C."/>
            <person name="Patrignani A."/>
            <person name="Fitzpatrick D."/>
            <person name="Nagy I."/>
            <person name="Doyle S."/>
            <person name="Anderson J.B."/>
            <person name="Grigoriev I.V."/>
            <person name="Gueldener U."/>
            <person name="Muensterkoetter M."/>
            <person name="Nagy L.G."/>
        </authorList>
    </citation>
    <scope>NUCLEOTIDE SEQUENCE [LARGE SCALE GENOMIC DNA]</scope>
    <source>
        <strain evidence="3">Ar21-2</strain>
    </source>
</reference>
<evidence type="ECO:0000313" key="2">
    <source>
        <dbReference type="EMBL" id="PBK89796.1"/>
    </source>
</evidence>
<accession>A0A2H3DQS5</accession>
<organism evidence="2 3">
    <name type="scientific">Armillaria gallica</name>
    <name type="common">Bulbous honey fungus</name>
    <name type="synonym">Armillaria bulbosa</name>
    <dbReference type="NCBI Taxonomy" id="47427"/>
    <lineage>
        <taxon>Eukaryota</taxon>
        <taxon>Fungi</taxon>
        <taxon>Dikarya</taxon>
        <taxon>Basidiomycota</taxon>
        <taxon>Agaricomycotina</taxon>
        <taxon>Agaricomycetes</taxon>
        <taxon>Agaricomycetidae</taxon>
        <taxon>Agaricales</taxon>
        <taxon>Marasmiineae</taxon>
        <taxon>Physalacriaceae</taxon>
        <taxon>Armillaria</taxon>
    </lineage>
</organism>
<keyword evidence="1" id="KW-0732">Signal</keyword>
<protein>
    <recommendedName>
        <fullName evidence="4">Secreted protein</fullName>
    </recommendedName>
</protein>
<dbReference type="EMBL" id="KZ293667">
    <property type="protein sequence ID" value="PBK89796.1"/>
    <property type="molecule type" value="Genomic_DNA"/>
</dbReference>
<evidence type="ECO:0000256" key="1">
    <source>
        <dbReference type="SAM" id="SignalP"/>
    </source>
</evidence>
<feature type="signal peptide" evidence="1">
    <location>
        <begin position="1"/>
        <end position="25"/>
    </location>
</feature>
<keyword evidence="3" id="KW-1185">Reference proteome</keyword>
<evidence type="ECO:0000313" key="3">
    <source>
        <dbReference type="Proteomes" id="UP000217790"/>
    </source>
</evidence>
<proteinExistence type="predicted"/>
<sequence length="109" mass="12358">MGPKKRQFRAISITLSFLTTPVSRAFSQLDIVKSEPTLMLWVLSAPIPFRCSIHGFPNSIPPRLAVASPRDKPWLNVNKPWYCIVVHQVPRCLGGPFRRSLFVRTMVSP</sequence>
<dbReference type="OrthoDB" id="10549183at2759"/>
<evidence type="ECO:0008006" key="4">
    <source>
        <dbReference type="Google" id="ProtNLM"/>
    </source>
</evidence>